<feature type="compositionally biased region" description="Polar residues" evidence="2">
    <location>
        <begin position="81"/>
        <end position="90"/>
    </location>
</feature>
<dbReference type="OMA" id="MEICWNT"/>
<name>A0A7N0T813_KALFE</name>
<proteinExistence type="predicted"/>
<dbReference type="PANTHER" id="PTHR37740:SF1">
    <property type="entry name" value="OS02G0193500 PROTEIN"/>
    <property type="match status" value="1"/>
</dbReference>
<keyword evidence="1" id="KW-0175">Coiled coil</keyword>
<dbReference type="AlphaFoldDB" id="A0A7N0T813"/>
<evidence type="ECO:0000313" key="4">
    <source>
        <dbReference type="Proteomes" id="UP000594263"/>
    </source>
</evidence>
<dbReference type="Proteomes" id="UP000594263">
    <property type="component" value="Unplaced"/>
</dbReference>
<evidence type="ECO:0000256" key="1">
    <source>
        <dbReference type="SAM" id="Coils"/>
    </source>
</evidence>
<dbReference type="PANTHER" id="PTHR37740">
    <property type="entry name" value="OS02G0193500 PROTEIN"/>
    <property type="match status" value="1"/>
</dbReference>
<sequence>MEICWNTGVKMQFPPEYPTSKSQKKQSVAKKNQASQLRGNNMQLLQDVHLPATLRNGQGPSKRSMHNLAPASFVKQERTTSDSLPESSSGDDGYRLLRRKYLMLEEESFLLGRETMEIEDQVKSLENEKLALLDQLVVLEGLVDPSEFKPLAGSLP</sequence>
<reference evidence="3" key="1">
    <citation type="submission" date="2021-01" db="UniProtKB">
        <authorList>
            <consortium name="EnsemblPlants"/>
        </authorList>
    </citation>
    <scope>IDENTIFICATION</scope>
</reference>
<dbReference type="EnsemblPlants" id="Kaladp0024s0649.1.v1.1">
    <property type="protein sequence ID" value="Kaladp0024s0649.1.v1.1"/>
    <property type="gene ID" value="Kaladp0024s0649.v1.1"/>
</dbReference>
<accession>A0A7N0T813</accession>
<evidence type="ECO:0000256" key="2">
    <source>
        <dbReference type="SAM" id="MobiDB-lite"/>
    </source>
</evidence>
<feature type="region of interest" description="Disordered" evidence="2">
    <location>
        <begin position="12"/>
        <end position="40"/>
    </location>
</feature>
<dbReference type="Gramene" id="Kaladp0024s0649.1.v1.1">
    <property type="protein sequence ID" value="Kaladp0024s0649.1.v1.1"/>
    <property type="gene ID" value="Kaladp0024s0649.v1.1"/>
</dbReference>
<feature type="coiled-coil region" evidence="1">
    <location>
        <begin position="115"/>
        <end position="142"/>
    </location>
</feature>
<protein>
    <submittedName>
        <fullName evidence="3">Uncharacterized protein</fullName>
    </submittedName>
</protein>
<keyword evidence="4" id="KW-1185">Reference proteome</keyword>
<feature type="region of interest" description="Disordered" evidence="2">
    <location>
        <begin position="53"/>
        <end position="91"/>
    </location>
</feature>
<organism evidence="3 4">
    <name type="scientific">Kalanchoe fedtschenkoi</name>
    <name type="common">Lavender scallops</name>
    <name type="synonym">South American air plant</name>
    <dbReference type="NCBI Taxonomy" id="63787"/>
    <lineage>
        <taxon>Eukaryota</taxon>
        <taxon>Viridiplantae</taxon>
        <taxon>Streptophyta</taxon>
        <taxon>Embryophyta</taxon>
        <taxon>Tracheophyta</taxon>
        <taxon>Spermatophyta</taxon>
        <taxon>Magnoliopsida</taxon>
        <taxon>eudicotyledons</taxon>
        <taxon>Gunneridae</taxon>
        <taxon>Pentapetalae</taxon>
        <taxon>Saxifragales</taxon>
        <taxon>Crassulaceae</taxon>
        <taxon>Kalanchoe</taxon>
    </lineage>
</organism>
<evidence type="ECO:0000313" key="3">
    <source>
        <dbReference type="EnsemblPlants" id="Kaladp0024s0649.1.v1.1"/>
    </source>
</evidence>